<gene>
    <name evidence="2" type="primary">PCL5</name>
    <name evidence="2" type="ORF">Sste5346_005826</name>
</gene>
<comment type="caution">
    <text evidence="2">The sequence shown here is derived from an EMBL/GenBank/DDBJ whole genome shotgun (WGS) entry which is preliminary data.</text>
</comment>
<evidence type="ECO:0000256" key="1">
    <source>
        <dbReference type="SAM" id="MobiDB-lite"/>
    </source>
</evidence>
<dbReference type="EMBL" id="JAWCUI010000032">
    <property type="protein sequence ID" value="KAL1894591.1"/>
    <property type="molecule type" value="Genomic_DNA"/>
</dbReference>
<evidence type="ECO:0000313" key="3">
    <source>
        <dbReference type="Proteomes" id="UP001583186"/>
    </source>
</evidence>
<evidence type="ECO:0000313" key="2">
    <source>
        <dbReference type="EMBL" id="KAL1894591.1"/>
    </source>
</evidence>
<reference evidence="2 3" key="1">
    <citation type="journal article" date="2024" name="IMA Fungus">
        <title>IMA Genome - F19 : A genome assembly and annotation guide to empower mycologists, including annotated draft genome sequences of Ceratocystis pirilliformis, Diaporthe australafricana, Fusarium ophioides, Paecilomyces lecythidis, and Sporothrix stenoceras.</title>
        <authorList>
            <person name="Aylward J."/>
            <person name="Wilson A.M."/>
            <person name="Visagie C.M."/>
            <person name="Spraker J."/>
            <person name="Barnes I."/>
            <person name="Buitendag C."/>
            <person name="Ceriani C."/>
            <person name="Del Mar Angel L."/>
            <person name="du Plessis D."/>
            <person name="Fuchs T."/>
            <person name="Gasser K."/>
            <person name="Kramer D."/>
            <person name="Li W."/>
            <person name="Munsamy K."/>
            <person name="Piso A."/>
            <person name="Price J.L."/>
            <person name="Sonnekus B."/>
            <person name="Thomas C."/>
            <person name="van der Nest A."/>
            <person name="van Dijk A."/>
            <person name="van Heerden A."/>
            <person name="van Vuuren N."/>
            <person name="Yilmaz N."/>
            <person name="Duong T.A."/>
            <person name="van der Merwe N.A."/>
            <person name="Wingfield M.J."/>
            <person name="Wingfield B.D."/>
        </authorList>
    </citation>
    <scope>NUCLEOTIDE SEQUENCE [LARGE SCALE GENOMIC DNA]</scope>
    <source>
        <strain evidence="2 3">CMW 5346</strain>
    </source>
</reference>
<feature type="region of interest" description="Disordered" evidence="1">
    <location>
        <begin position="642"/>
        <end position="661"/>
    </location>
</feature>
<name>A0ABR3Z1U1_9PEZI</name>
<feature type="compositionally biased region" description="Low complexity" evidence="1">
    <location>
        <begin position="104"/>
        <end position="113"/>
    </location>
</feature>
<protein>
    <submittedName>
        <fullName evidence="2">PHO85 cyclin-5</fullName>
    </submittedName>
</protein>
<dbReference type="Proteomes" id="UP001583186">
    <property type="component" value="Unassembled WGS sequence"/>
</dbReference>
<accession>A0ABR3Z1U1</accession>
<dbReference type="Pfam" id="PF08613">
    <property type="entry name" value="Cyclin"/>
    <property type="match status" value="1"/>
</dbReference>
<feature type="region of interest" description="Disordered" evidence="1">
    <location>
        <begin position="104"/>
        <end position="133"/>
    </location>
</feature>
<sequence length="766" mass="81612">MQDDDEHGSPLALHHPRLRHATSTLPYSSTSIAACASASQSSVWSHGSSDSSSQSIIDDVSFDCLSTVSSQTSVSSHGSVCLSSQQGADAKLAAARTWQSQQQQLQRLQQQQQTAAVPAPLRQHPRRSSVAPAVVPSLLRQSDRRTTFVDHLVDASTQIVQAIWPLSSVIGRGESVNSSSNSSYLLPLRTFIQETLRRSRASYSTLQVALYYLLLIKARLPSHNFTMEQSNDSHACRALQCGRRMFLAALILASKYLQDRNYSARAWSKISGLSTAEINQNETAFLHAVNWRLHITNELYNKWIECVNRFNSSPQLPPSPGPAVVDVFERKCFEFRLLIQKLSPTLDNLDELCGPATPVVVRRSSSCQIVAGALSPVSMCSSPEASAESPLPSTETTPLASKFSGAMSGVVNNNGVVAPALGLLPTPKLAPPQAGIFNCTSAAAPAPAPSATQMLAGSRSSMCFAVAQASSASSAQFLDRWPPALSSSSMSPVGCNLTRRSSLANSVSTASSPESMISDSSLVSRSSSVASSWSLMNAPNGQLPKLDTQARHRFLKHQSSSSSLREKSCFGLRAAGNIPAMVPEDYEVNGVDDCSSAVFASPETMPYTGPMGSALAARRSSEVDATDAARALADLQQQTFTMDSDNSKPRAGLKRSRPMSGDATFLQDNVRDLLRGGLPKGASNCGLEAMVMGQSAATQQLSVAPSDLDLQAASRAAALTGSRKRLCRTTSASAVPTTNTYSYGMDLQHPSMSGLCGPGMWQGILN</sequence>
<dbReference type="CDD" id="cd20557">
    <property type="entry name" value="CYCLIN_ScPCL1-like"/>
    <property type="match status" value="1"/>
</dbReference>
<dbReference type="Gene3D" id="1.10.472.10">
    <property type="entry name" value="Cyclin-like"/>
    <property type="match status" value="1"/>
</dbReference>
<organism evidence="2 3">
    <name type="scientific">Sporothrix stenoceras</name>
    <dbReference type="NCBI Taxonomy" id="5173"/>
    <lineage>
        <taxon>Eukaryota</taxon>
        <taxon>Fungi</taxon>
        <taxon>Dikarya</taxon>
        <taxon>Ascomycota</taxon>
        <taxon>Pezizomycotina</taxon>
        <taxon>Sordariomycetes</taxon>
        <taxon>Sordariomycetidae</taxon>
        <taxon>Ophiostomatales</taxon>
        <taxon>Ophiostomataceae</taxon>
        <taxon>Sporothrix</taxon>
    </lineage>
</organism>
<dbReference type="InterPro" id="IPR013922">
    <property type="entry name" value="Cyclin_PHO80-like"/>
</dbReference>
<keyword evidence="3" id="KW-1185">Reference proteome</keyword>
<dbReference type="PANTHER" id="PTHR15615">
    <property type="match status" value="1"/>
</dbReference>
<dbReference type="PANTHER" id="PTHR15615:SF36">
    <property type="entry name" value="PHO85 CYCLIN-5"/>
    <property type="match status" value="1"/>
</dbReference>
<proteinExistence type="predicted"/>
<feature type="region of interest" description="Disordered" evidence="1">
    <location>
        <begin position="1"/>
        <end position="20"/>
    </location>
</feature>